<sequence length="356" mass="41894">MGLDDYLAKHYGSASEKKRKVKKSKYTDKASAYGSSIIIDDSDDRVLKSQHRESNNEDRKEESKAKDRFKDAESSWHTVRPAKISEVDILLDSAIDDEERPAIAKGEDLLKEFHDKKEREAMEREEERKRRKALKRQMELEQRETNKSKKQLPDADRPELPFEMRYGLQTAKEYKEDADREREQYMRRLREVTDGKEGKTEETVYRDAKTGRRIDVDEARKETDDRRKQQEQARFMQTEWNKGLVQQKEKLEEQRLLESMRGSGIGAIGTSAYDEELRAKQHWDDPALKFLENTKTEKRVYPEFQGYAPPNRFGIRPGYRWDGVDRSNGFERELFKRQASASARQTEAHSNSVADW</sequence>
<feature type="compositionally biased region" description="Basic and acidic residues" evidence="2">
    <location>
        <begin position="44"/>
        <end position="74"/>
    </location>
</feature>
<evidence type="ECO:0000256" key="1">
    <source>
        <dbReference type="ARBA" id="ARBA00011069"/>
    </source>
</evidence>
<dbReference type="GO" id="GO:0000398">
    <property type="term" value="P:mRNA splicing, via spliceosome"/>
    <property type="evidence" value="ECO:0007669"/>
    <property type="project" value="TreeGrafter"/>
</dbReference>
<dbReference type="GO" id="GO:0070274">
    <property type="term" value="C:RES complex"/>
    <property type="evidence" value="ECO:0007669"/>
    <property type="project" value="TreeGrafter"/>
</dbReference>
<dbReference type="Proteomes" id="UP001151518">
    <property type="component" value="Unassembled WGS sequence"/>
</dbReference>
<proteinExistence type="inferred from homology"/>
<dbReference type="GO" id="GO:0003723">
    <property type="term" value="F:RNA binding"/>
    <property type="evidence" value="ECO:0007669"/>
    <property type="project" value="TreeGrafter"/>
</dbReference>
<dbReference type="PANTHER" id="PTHR31809:SF0">
    <property type="entry name" value="BUD13 HOMOLOG"/>
    <property type="match status" value="1"/>
</dbReference>
<comment type="caution">
    <text evidence="3">The sequence shown here is derived from an EMBL/GenBank/DDBJ whole genome shotgun (WGS) entry which is preliminary data.</text>
</comment>
<comment type="similarity">
    <text evidence="1">Belongs to the CWC26 family.</text>
</comment>
<dbReference type="InterPro" id="IPR018609">
    <property type="entry name" value="Bud13"/>
</dbReference>
<feature type="compositionally biased region" description="Basic and acidic residues" evidence="2">
    <location>
        <begin position="136"/>
        <end position="162"/>
    </location>
</feature>
<dbReference type="PANTHER" id="PTHR31809">
    <property type="entry name" value="BUD13 HOMOLOG"/>
    <property type="match status" value="1"/>
</dbReference>
<name>A0A9W8KXG4_9FUNG</name>
<gene>
    <name evidence="3" type="primary">CWC26</name>
    <name evidence="3" type="ORF">GGI25_002500</name>
</gene>
<dbReference type="Pfam" id="PF09736">
    <property type="entry name" value="Bud13"/>
    <property type="match status" value="1"/>
</dbReference>
<feature type="region of interest" description="Disordered" evidence="2">
    <location>
        <begin position="112"/>
        <end position="162"/>
    </location>
</feature>
<dbReference type="GO" id="GO:0005684">
    <property type="term" value="C:U2-type spliceosomal complex"/>
    <property type="evidence" value="ECO:0007669"/>
    <property type="project" value="TreeGrafter"/>
</dbReference>
<protein>
    <submittedName>
        <fullName evidence="3">Pre-mRNA-splicing factor cwc26</fullName>
    </submittedName>
</protein>
<reference evidence="3" key="1">
    <citation type="submission" date="2022-07" db="EMBL/GenBank/DDBJ databases">
        <title>Phylogenomic reconstructions and comparative analyses of Kickxellomycotina fungi.</title>
        <authorList>
            <person name="Reynolds N.K."/>
            <person name="Stajich J.E."/>
            <person name="Barry K."/>
            <person name="Grigoriev I.V."/>
            <person name="Crous P."/>
            <person name="Smith M.E."/>
        </authorList>
    </citation>
    <scope>NUCLEOTIDE SEQUENCE</scope>
    <source>
        <strain evidence="3">NRRL 3115</strain>
    </source>
</reference>
<organism evidence="3 4">
    <name type="scientific">Coemansia spiralis</name>
    <dbReference type="NCBI Taxonomy" id="417178"/>
    <lineage>
        <taxon>Eukaryota</taxon>
        <taxon>Fungi</taxon>
        <taxon>Fungi incertae sedis</taxon>
        <taxon>Zoopagomycota</taxon>
        <taxon>Kickxellomycotina</taxon>
        <taxon>Kickxellomycetes</taxon>
        <taxon>Kickxellales</taxon>
        <taxon>Kickxellaceae</taxon>
        <taxon>Coemansia</taxon>
    </lineage>
</organism>
<accession>A0A9W8KXG4</accession>
<dbReference type="OrthoDB" id="6022at2759"/>
<feature type="region of interest" description="Disordered" evidence="2">
    <location>
        <begin position="188"/>
        <end position="232"/>
    </location>
</feature>
<evidence type="ECO:0000313" key="4">
    <source>
        <dbReference type="Proteomes" id="UP001151518"/>
    </source>
</evidence>
<evidence type="ECO:0000313" key="3">
    <source>
        <dbReference type="EMBL" id="KAJ2678328.1"/>
    </source>
</evidence>
<feature type="region of interest" description="Disordered" evidence="2">
    <location>
        <begin position="40"/>
        <end position="77"/>
    </location>
</feature>
<dbReference type="AlphaFoldDB" id="A0A9W8KXG4"/>
<dbReference type="InterPro" id="IPR051112">
    <property type="entry name" value="CWC26_splicing_factor"/>
</dbReference>
<dbReference type="EMBL" id="JANBTW010000022">
    <property type="protein sequence ID" value="KAJ2678328.1"/>
    <property type="molecule type" value="Genomic_DNA"/>
</dbReference>
<evidence type="ECO:0000256" key="2">
    <source>
        <dbReference type="SAM" id="MobiDB-lite"/>
    </source>
</evidence>
<feature type="compositionally biased region" description="Basic and acidic residues" evidence="2">
    <location>
        <begin position="188"/>
        <end position="231"/>
    </location>
</feature>
<feature type="compositionally biased region" description="Basic and acidic residues" evidence="2">
    <location>
        <begin position="112"/>
        <end position="128"/>
    </location>
</feature>